<dbReference type="EMBL" id="CP007145">
    <property type="protein sequence ID" value="AHJ98820.1"/>
    <property type="molecule type" value="Genomic_DNA"/>
</dbReference>
<dbReference type="OrthoDB" id="661563at2"/>
<name>W8FAT9_9BACT</name>
<gene>
    <name evidence="2" type="ORF">Hsw_3225</name>
</gene>
<organism evidence="2 3">
    <name type="scientific">Hymenobacter swuensis DY53</name>
    <dbReference type="NCBI Taxonomy" id="1227739"/>
    <lineage>
        <taxon>Bacteria</taxon>
        <taxon>Pseudomonadati</taxon>
        <taxon>Bacteroidota</taxon>
        <taxon>Cytophagia</taxon>
        <taxon>Cytophagales</taxon>
        <taxon>Hymenobacteraceae</taxon>
        <taxon>Hymenobacter</taxon>
    </lineage>
</organism>
<dbReference type="RefSeq" id="WP_155833019.1">
    <property type="nucleotide sequence ID" value="NZ_CP007145.1"/>
</dbReference>
<reference evidence="2 3" key="1">
    <citation type="submission" date="2014-01" db="EMBL/GenBank/DDBJ databases">
        <title>Complete genome sequence of ionizing-radiation resistance bacterium Hymenobacter swuensis DY53.</title>
        <authorList>
            <person name="Jung J.-H."/>
            <person name="Jeong S.-W."/>
            <person name="Joe M.-H."/>
            <person name="Cho y.-j."/>
            <person name="Kim M.-K."/>
            <person name="Lim S.-Y."/>
        </authorList>
    </citation>
    <scope>NUCLEOTIDE SEQUENCE [LARGE SCALE GENOMIC DNA]</scope>
    <source>
        <strain evidence="2 3">DY53</strain>
    </source>
</reference>
<proteinExistence type="predicted"/>
<dbReference type="Proteomes" id="UP000019423">
    <property type="component" value="Chromosome"/>
</dbReference>
<keyword evidence="1" id="KW-0732">Signal</keyword>
<evidence type="ECO:0000313" key="3">
    <source>
        <dbReference type="Proteomes" id="UP000019423"/>
    </source>
</evidence>
<dbReference type="eggNOG" id="ENOG5030JC4">
    <property type="taxonomic scope" value="Bacteria"/>
</dbReference>
<dbReference type="Pfam" id="PF18950">
    <property type="entry name" value="DUF5694"/>
    <property type="match status" value="1"/>
</dbReference>
<accession>W8FAT9</accession>
<dbReference type="PATRIC" id="fig|1227739.3.peg.3394"/>
<keyword evidence="3" id="KW-1185">Reference proteome</keyword>
<evidence type="ECO:0000256" key="1">
    <source>
        <dbReference type="SAM" id="SignalP"/>
    </source>
</evidence>
<feature type="chain" id="PRO_5004908368" evidence="1">
    <location>
        <begin position="20"/>
        <end position="298"/>
    </location>
</feature>
<dbReference type="InterPro" id="IPR043749">
    <property type="entry name" value="DUF5694"/>
</dbReference>
<protein>
    <submittedName>
        <fullName evidence="2">Uncharacterized protein</fullName>
    </submittedName>
</protein>
<dbReference type="KEGG" id="hsw:Hsw_3225"/>
<evidence type="ECO:0000313" key="2">
    <source>
        <dbReference type="EMBL" id="AHJ98820.1"/>
    </source>
</evidence>
<sequence>MKAILLLSVLSLLAVSSHAQDLKKAAKEVAAAKPKPQVEIMVLGSAHFGQSNFTSAPTGDLLSESRQREIADINRQLLRFKPDLIMIETAPEDQASVDSLYALYKSGAVQLKDVPSGRSERYQFGHQLAKALGHPRIFGVDCYESVSNRILTHGDNIDGFLKATNDFSELGREPQASFRERNLPLKDFLVFLNDPAVLDFTYRVMFVNPARVQNGRFTNPPAEYVDTAYVSKRYIGAEYISLFLERDLKVYSNIVTIQAREQGQRVLVIMGQRHAAILPKIFANDPLYKVVPLSKYLK</sequence>
<dbReference type="AlphaFoldDB" id="W8FAT9"/>
<feature type="signal peptide" evidence="1">
    <location>
        <begin position="1"/>
        <end position="19"/>
    </location>
</feature>
<dbReference type="HOGENOM" id="CLU_070500_0_0_10"/>
<dbReference type="STRING" id="1227739.Hsw_3225"/>